<keyword evidence="6" id="KW-0560">Oxidoreductase</keyword>
<proteinExistence type="inferred from homology"/>
<dbReference type="Pfam" id="PF00106">
    <property type="entry name" value="adh_short"/>
    <property type="match status" value="1"/>
</dbReference>
<feature type="non-terminal residue" evidence="13">
    <location>
        <position position="296"/>
    </location>
</feature>
<comment type="caution">
    <text evidence="13">The sequence shown here is derived from an EMBL/GenBank/DDBJ whole genome shotgun (WGS) entry which is preliminary data.</text>
</comment>
<comment type="similarity">
    <text evidence="2 12">Belongs to the short-chain dehydrogenases/reductases (SDR) family.</text>
</comment>
<keyword evidence="4" id="KW-0521">NADP</keyword>
<evidence type="ECO:0000256" key="1">
    <source>
        <dbReference type="ARBA" id="ARBA00004141"/>
    </source>
</evidence>
<dbReference type="InterPro" id="IPR036291">
    <property type="entry name" value="NAD(P)-bd_dom_sf"/>
</dbReference>
<sequence>LSVLVKLPLLGLQIFGDCVCAFFSNIALIGCCKHKNVEGQVVLITGAASVLGRLLALRMADRGAKLVLWDADEKGLKNTQEQCAKQGSAVVKVYGVDMLSRPSIARAADAVKRDVGPVNILINNASVGISGKMTDITDEDIRKTIEMNMMTHFWMDREFLPDMLARDSGHIVTIASLGGLFVSAEDMIPYCASKFGAMAIQEGLENECESMGKKGIKFTTVCPGYFHSELLDNLAVVPHIGVMSAEYVADSAIDAIMREMRIRIIPRYLYIAYMLKGILPRRSITRIVVGLFGPGS</sequence>
<dbReference type="PANTHER" id="PTHR24322">
    <property type="entry name" value="PKSB"/>
    <property type="match status" value="1"/>
</dbReference>
<name>A0AAN5CLK2_9BILA</name>
<evidence type="ECO:0000256" key="7">
    <source>
        <dbReference type="ARBA" id="ARBA00023098"/>
    </source>
</evidence>
<keyword evidence="5" id="KW-1133">Transmembrane helix</keyword>
<comment type="function">
    <text evidence="9">Catalyzes the reduction of all-trans-retinal to all-trans-retinol in the presence of NADPH.</text>
</comment>
<dbReference type="InterPro" id="IPR002347">
    <property type="entry name" value="SDR_fam"/>
</dbReference>
<comment type="subcellular location">
    <subcellularLocation>
        <location evidence="1">Membrane</location>
        <topology evidence="1">Multi-pass membrane protein</topology>
    </subcellularLocation>
</comment>
<dbReference type="GO" id="GO:0016020">
    <property type="term" value="C:membrane"/>
    <property type="evidence" value="ECO:0007669"/>
    <property type="project" value="UniProtKB-SubCell"/>
</dbReference>
<evidence type="ECO:0000256" key="4">
    <source>
        <dbReference type="ARBA" id="ARBA00022857"/>
    </source>
</evidence>
<evidence type="ECO:0000256" key="3">
    <source>
        <dbReference type="ARBA" id="ARBA00022692"/>
    </source>
</evidence>
<evidence type="ECO:0000256" key="6">
    <source>
        <dbReference type="ARBA" id="ARBA00023002"/>
    </source>
</evidence>
<dbReference type="FunFam" id="3.40.50.720:FF:000131">
    <property type="entry name" value="Short-chain dehydrogenase/reductase 3"/>
    <property type="match status" value="1"/>
</dbReference>
<dbReference type="GO" id="GO:0052650">
    <property type="term" value="F:all-trans-retinol dehydrogenase (NADP+) activity"/>
    <property type="evidence" value="ECO:0007669"/>
    <property type="project" value="UniProtKB-ARBA"/>
</dbReference>
<evidence type="ECO:0000256" key="10">
    <source>
        <dbReference type="ARBA" id="ARBA00068717"/>
    </source>
</evidence>
<dbReference type="PANTHER" id="PTHR24322:SF742">
    <property type="entry name" value="PROTEIN DHS-3"/>
    <property type="match status" value="1"/>
</dbReference>
<evidence type="ECO:0000256" key="5">
    <source>
        <dbReference type="ARBA" id="ARBA00022989"/>
    </source>
</evidence>
<dbReference type="PRINTS" id="PR00080">
    <property type="entry name" value="SDRFAMILY"/>
</dbReference>
<keyword evidence="14" id="KW-1185">Reference proteome</keyword>
<evidence type="ECO:0000313" key="14">
    <source>
        <dbReference type="Proteomes" id="UP001328107"/>
    </source>
</evidence>
<evidence type="ECO:0000256" key="11">
    <source>
        <dbReference type="ARBA" id="ARBA00082544"/>
    </source>
</evidence>
<evidence type="ECO:0000313" key="13">
    <source>
        <dbReference type="EMBL" id="GMR46555.1"/>
    </source>
</evidence>
<dbReference type="AlphaFoldDB" id="A0AAN5CLK2"/>
<dbReference type="EMBL" id="BTRK01000004">
    <property type="protein sequence ID" value="GMR46555.1"/>
    <property type="molecule type" value="Genomic_DNA"/>
</dbReference>
<evidence type="ECO:0000256" key="2">
    <source>
        <dbReference type="ARBA" id="ARBA00006484"/>
    </source>
</evidence>
<evidence type="ECO:0000256" key="9">
    <source>
        <dbReference type="ARBA" id="ARBA00059620"/>
    </source>
</evidence>
<dbReference type="SUPFAM" id="SSF51735">
    <property type="entry name" value="NAD(P)-binding Rossmann-fold domains"/>
    <property type="match status" value="1"/>
</dbReference>
<keyword evidence="3" id="KW-0812">Transmembrane</keyword>
<evidence type="ECO:0000256" key="12">
    <source>
        <dbReference type="RuleBase" id="RU000363"/>
    </source>
</evidence>
<reference evidence="14" key="1">
    <citation type="submission" date="2022-10" db="EMBL/GenBank/DDBJ databases">
        <title>Genome assembly of Pristionchus species.</title>
        <authorList>
            <person name="Yoshida K."/>
            <person name="Sommer R.J."/>
        </authorList>
    </citation>
    <scope>NUCLEOTIDE SEQUENCE [LARGE SCALE GENOMIC DNA]</scope>
    <source>
        <strain evidence="14">RS5460</strain>
    </source>
</reference>
<organism evidence="13 14">
    <name type="scientific">Pristionchus mayeri</name>
    <dbReference type="NCBI Taxonomy" id="1317129"/>
    <lineage>
        <taxon>Eukaryota</taxon>
        <taxon>Metazoa</taxon>
        <taxon>Ecdysozoa</taxon>
        <taxon>Nematoda</taxon>
        <taxon>Chromadorea</taxon>
        <taxon>Rhabditida</taxon>
        <taxon>Rhabditina</taxon>
        <taxon>Diplogasteromorpha</taxon>
        <taxon>Diplogasteroidea</taxon>
        <taxon>Neodiplogasteridae</taxon>
        <taxon>Pristionchus</taxon>
    </lineage>
</organism>
<dbReference type="GO" id="GO:0005811">
    <property type="term" value="C:lipid droplet"/>
    <property type="evidence" value="ECO:0007669"/>
    <property type="project" value="TreeGrafter"/>
</dbReference>
<protein>
    <recommendedName>
        <fullName evidence="10">Short-chain dehydrogenase/reductase 3</fullName>
    </recommendedName>
    <alternativeName>
        <fullName evidence="11">Retinal short-chain dehydrogenase/reductase 1</fullName>
    </alternativeName>
</protein>
<dbReference type="CDD" id="cd05339">
    <property type="entry name" value="17beta-HSDXI-like_SDR_c"/>
    <property type="match status" value="1"/>
</dbReference>
<keyword evidence="8" id="KW-0472">Membrane</keyword>
<dbReference type="PRINTS" id="PR00081">
    <property type="entry name" value="GDHRDH"/>
</dbReference>
<accession>A0AAN5CLK2</accession>
<feature type="non-terminal residue" evidence="13">
    <location>
        <position position="1"/>
    </location>
</feature>
<dbReference type="Proteomes" id="UP001328107">
    <property type="component" value="Unassembled WGS sequence"/>
</dbReference>
<dbReference type="Gene3D" id="3.40.50.720">
    <property type="entry name" value="NAD(P)-binding Rossmann-like Domain"/>
    <property type="match status" value="1"/>
</dbReference>
<gene>
    <name evidence="13" type="ORF">PMAYCL1PPCAC_16750</name>
</gene>
<evidence type="ECO:0000256" key="8">
    <source>
        <dbReference type="ARBA" id="ARBA00023136"/>
    </source>
</evidence>
<keyword evidence="7" id="KW-0443">Lipid metabolism</keyword>